<comment type="caution">
    <text evidence="2">The sequence shown here is derived from an EMBL/GenBank/DDBJ whole genome shotgun (WGS) entry which is preliminary data.</text>
</comment>
<dbReference type="Proteomes" id="UP000289340">
    <property type="component" value="Chromosome 20"/>
</dbReference>
<protein>
    <submittedName>
        <fullName evidence="2">F-box protein PP2-B1 isoform A</fullName>
    </submittedName>
</protein>
<reference evidence="2 3" key="1">
    <citation type="submission" date="2018-09" db="EMBL/GenBank/DDBJ databases">
        <title>A high-quality reference genome of wild soybean provides a powerful tool to mine soybean genomes.</title>
        <authorList>
            <person name="Xie M."/>
            <person name="Chung C.Y.L."/>
            <person name="Li M.-W."/>
            <person name="Wong F.-L."/>
            <person name="Chan T.-F."/>
            <person name="Lam H.-M."/>
        </authorList>
    </citation>
    <scope>NUCLEOTIDE SEQUENCE [LARGE SCALE GENOMIC DNA]</scope>
    <source>
        <strain evidence="3">cv. W05</strain>
        <tissue evidence="2">Hypocotyl of etiolated seedlings</tissue>
    </source>
</reference>
<dbReference type="Pfam" id="PF00646">
    <property type="entry name" value="F-box"/>
    <property type="match status" value="1"/>
</dbReference>
<name>A0A445F8P1_GLYSO</name>
<dbReference type="PANTHER" id="PTHR32278:SF111">
    <property type="entry name" value="F-BOX PROTEIN PP2-B12-RELATED"/>
    <property type="match status" value="1"/>
</dbReference>
<dbReference type="SUPFAM" id="SSF81383">
    <property type="entry name" value="F-box domain"/>
    <property type="match status" value="1"/>
</dbReference>
<dbReference type="PANTHER" id="PTHR32278">
    <property type="entry name" value="F-BOX DOMAIN-CONTAINING PROTEIN"/>
    <property type="match status" value="1"/>
</dbReference>
<dbReference type="SMART" id="SM00256">
    <property type="entry name" value="FBOX"/>
    <property type="match status" value="1"/>
</dbReference>
<dbReference type="AlphaFoldDB" id="A0A445F8P1"/>
<dbReference type="CDD" id="cd22162">
    <property type="entry name" value="F-box_AtSKIP3-like"/>
    <property type="match status" value="1"/>
</dbReference>
<evidence type="ECO:0000313" key="3">
    <source>
        <dbReference type="Proteomes" id="UP000289340"/>
    </source>
</evidence>
<dbReference type="Pfam" id="PF14299">
    <property type="entry name" value="PP2"/>
    <property type="match status" value="1"/>
</dbReference>
<sequence>MTQSVVVDFNNLPEGCIANILSFTSPRDVCRLSLLSSTFRSAAQSDAVWNKFLPSDFHTILSQSSSLSLPSKKDLFLYLCQKPLLIDDGKKSFQLDKVYGKKCYMLSARNLFIVWGDTPRYWRWTSLPDARFSEVAELRSVCWLEIRGWINTGMLSPETLYGAYLVFKPNPSGFYGFDYQLVEVSIGIAGGENRKRTVFLDAERGRRLRYQIVPRRAGTGIFNRARFLAPVEAPPVEDNDSLDLQHPKERADEWLEVELGEFFNDGQEDKELEMGVYEIKSGDWKGGLLVQGIEIRPKRTPIN</sequence>
<proteinExistence type="predicted"/>
<dbReference type="EMBL" id="QZWG01000020">
    <property type="protein sequence ID" value="RZB45196.1"/>
    <property type="molecule type" value="Genomic_DNA"/>
</dbReference>
<dbReference type="InterPro" id="IPR036047">
    <property type="entry name" value="F-box-like_dom_sf"/>
</dbReference>
<evidence type="ECO:0000259" key="1">
    <source>
        <dbReference type="PROSITE" id="PS50181"/>
    </source>
</evidence>
<dbReference type="Gene3D" id="1.20.1280.50">
    <property type="match status" value="1"/>
</dbReference>
<gene>
    <name evidence="2" type="ORF">D0Y65_054844</name>
</gene>
<organism evidence="2 3">
    <name type="scientific">Glycine soja</name>
    <name type="common">Wild soybean</name>
    <dbReference type="NCBI Taxonomy" id="3848"/>
    <lineage>
        <taxon>Eukaryota</taxon>
        <taxon>Viridiplantae</taxon>
        <taxon>Streptophyta</taxon>
        <taxon>Embryophyta</taxon>
        <taxon>Tracheophyta</taxon>
        <taxon>Spermatophyta</taxon>
        <taxon>Magnoliopsida</taxon>
        <taxon>eudicotyledons</taxon>
        <taxon>Gunneridae</taxon>
        <taxon>Pentapetalae</taxon>
        <taxon>rosids</taxon>
        <taxon>fabids</taxon>
        <taxon>Fabales</taxon>
        <taxon>Fabaceae</taxon>
        <taxon>Papilionoideae</taxon>
        <taxon>50 kb inversion clade</taxon>
        <taxon>NPAAA clade</taxon>
        <taxon>indigoferoid/millettioid clade</taxon>
        <taxon>Phaseoleae</taxon>
        <taxon>Glycine</taxon>
        <taxon>Glycine subgen. Soja</taxon>
    </lineage>
</organism>
<evidence type="ECO:0000313" key="2">
    <source>
        <dbReference type="EMBL" id="RZB45196.1"/>
    </source>
</evidence>
<keyword evidence="3" id="KW-1185">Reference proteome</keyword>
<dbReference type="PROSITE" id="PS50181">
    <property type="entry name" value="FBOX"/>
    <property type="match status" value="1"/>
</dbReference>
<dbReference type="InterPro" id="IPR025886">
    <property type="entry name" value="PP2-like"/>
</dbReference>
<feature type="domain" description="F-box" evidence="1">
    <location>
        <begin position="6"/>
        <end position="52"/>
    </location>
</feature>
<dbReference type="InterPro" id="IPR001810">
    <property type="entry name" value="F-box_dom"/>
</dbReference>
<accession>A0A445F8P1</accession>